<feature type="region of interest" description="Disordered" evidence="1">
    <location>
        <begin position="18"/>
        <end position="84"/>
    </location>
</feature>
<dbReference type="AlphaFoldDB" id="A0A953N955"/>
<reference evidence="3" key="1">
    <citation type="submission" date="2021-07" db="EMBL/GenBank/DDBJ databases">
        <title>New genus and species of the family Alcaligenaceae.</title>
        <authorList>
            <person name="Hahn M.W."/>
        </authorList>
    </citation>
    <scope>NUCLEOTIDE SEQUENCE</scope>
    <source>
        <strain evidence="3">LF4-65</strain>
    </source>
</reference>
<sequence>MATTRAKKTIRLNPLVVDTKSAPPRSGLLSDSPVAARTGTAKTKSVAARPEKTKAKPSVKGTGKAVAKKTSKADIKSIKQVKPASPEKAVAASGVLEEKKKSVKTPRNKSKAVVANAAPEVSASQEYGRSKEGQAEVVAVPVLRNRPVAQVRYGDVLSVREIVPGPQSDEFGFYEPNGEFVSLMHLEGPVDRSRSGFFPLAVAGLVMGGGLGFVTASILNIRKNTIFLARQLNGQHKYVSLDWNGLSHLKRMAFKLGR</sequence>
<dbReference type="EMBL" id="JAHXRI010000007">
    <property type="protein sequence ID" value="MBZ1350830.1"/>
    <property type="molecule type" value="Genomic_DNA"/>
</dbReference>
<dbReference type="Proteomes" id="UP000739565">
    <property type="component" value="Unassembled WGS sequence"/>
</dbReference>
<evidence type="ECO:0000313" key="3">
    <source>
        <dbReference type="EMBL" id="MBZ1350830.1"/>
    </source>
</evidence>
<evidence type="ECO:0000313" key="4">
    <source>
        <dbReference type="Proteomes" id="UP000739565"/>
    </source>
</evidence>
<proteinExistence type="predicted"/>
<comment type="caution">
    <text evidence="3">The sequence shown here is derived from an EMBL/GenBank/DDBJ whole genome shotgun (WGS) entry which is preliminary data.</text>
</comment>
<organism evidence="3 4">
    <name type="scientific">Zwartia hollandica</name>
    <dbReference type="NCBI Taxonomy" id="324606"/>
    <lineage>
        <taxon>Bacteria</taxon>
        <taxon>Pseudomonadati</taxon>
        <taxon>Pseudomonadota</taxon>
        <taxon>Betaproteobacteria</taxon>
        <taxon>Burkholderiales</taxon>
        <taxon>Alcaligenaceae</taxon>
        <taxon>Zwartia</taxon>
    </lineage>
</organism>
<evidence type="ECO:0000256" key="1">
    <source>
        <dbReference type="SAM" id="MobiDB-lite"/>
    </source>
</evidence>
<gene>
    <name evidence="3" type="ORF">KZZ10_09245</name>
</gene>
<evidence type="ECO:0000256" key="2">
    <source>
        <dbReference type="SAM" id="Phobius"/>
    </source>
</evidence>
<keyword evidence="2" id="KW-0472">Membrane</keyword>
<feature type="transmembrane region" description="Helical" evidence="2">
    <location>
        <begin position="197"/>
        <end position="221"/>
    </location>
</feature>
<keyword evidence="4" id="KW-1185">Reference proteome</keyword>
<protein>
    <submittedName>
        <fullName evidence="3">Uncharacterized protein</fullName>
    </submittedName>
</protein>
<keyword evidence="2" id="KW-0812">Transmembrane</keyword>
<accession>A0A953N955</accession>
<keyword evidence="2" id="KW-1133">Transmembrane helix</keyword>
<dbReference type="RefSeq" id="WP_259661238.1">
    <property type="nucleotide sequence ID" value="NZ_JAHXRI010000007.1"/>
</dbReference>
<name>A0A953N955_9BURK</name>